<evidence type="ECO:0000313" key="4">
    <source>
        <dbReference type="Proteomes" id="UP000245124"/>
    </source>
</evidence>
<evidence type="ECO:0000256" key="1">
    <source>
        <dbReference type="ARBA" id="ARBA00023125"/>
    </source>
</evidence>
<protein>
    <submittedName>
        <fullName evidence="3">XRE family transcriptional regulator</fullName>
    </submittedName>
</protein>
<dbReference type="SUPFAM" id="SSF47413">
    <property type="entry name" value="lambda repressor-like DNA-binding domains"/>
    <property type="match status" value="1"/>
</dbReference>
<dbReference type="InterPro" id="IPR010982">
    <property type="entry name" value="Lambda_DNA-bd_dom_sf"/>
</dbReference>
<feature type="domain" description="HTH cro/C1-type" evidence="2">
    <location>
        <begin position="13"/>
        <end position="50"/>
    </location>
</feature>
<dbReference type="Proteomes" id="UP000245124">
    <property type="component" value="Unassembled WGS sequence"/>
</dbReference>
<evidence type="ECO:0000313" key="3">
    <source>
        <dbReference type="EMBL" id="GBG19571.1"/>
    </source>
</evidence>
<evidence type="ECO:0000259" key="2">
    <source>
        <dbReference type="PROSITE" id="PS50943"/>
    </source>
</evidence>
<keyword evidence="1" id="KW-0238">DNA-binding</keyword>
<dbReference type="InterPro" id="IPR001387">
    <property type="entry name" value="Cro/C1-type_HTH"/>
</dbReference>
<dbReference type="PROSITE" id="PS50943">
    <property type="entry name" value="HTH_CROC1"/>
    <property type="match status" value="1"/>
</dbReference>
<sequence>MELEKSLKISDLIRELRQQLDLSQEKFAAKLGVSLRTVNRWENGSTVPSQMALKLIEEMLQKMGEPGKRLLNEYLLKAKQREDS</sequence>
<dbReference type="RefSeq" id="WP_109009348.1">
    <property type="nucleotide sequence ID" value="NZ_BDUD01000001.1"/>
</dbReference>
<dbReference type="SMART" id="SM00530">
    <property type="entry name" value="HTH_XRE"/>
    <property type="match status" value="1"/>
</dbReference>
<accession>A0A2R5FUR2</accession>
<reference evidence="3 4" key="1">
    <citation type="submission" date="2017-06" db="EMBL/GenBank/DDBJ databases">
        <title>Genome sequencing of cyanobaciteial culture collection at National Institute for Environmental Studies (NIES).</title>
        <authorList>
            <person name="Hirose Y."/>
            <person name="Shimura Y."/>
            <person name="Fujisawa T."/>
            <person name="Nakamura Y."/>
            <person name="Kawachi M."/>
        </authorList>
    </citation>
    <scope>NUCLEOTIDE SEQUENCE [LARGE SCALE GENOMIC DNA]</scope>
    <source>
        <strain evidence="3 4">NIES-4072</strain>
    </source>
</reference>
<keyword evidence="4" id="KW-1185">Reference proteome</keyword>
<dbReference type="OrthoDB" id="9801008at2"/>
<dbReference type="Pfam" id="PF01381">
    <property type="entry name" value="HTH_3"/>
    <property type="match status" value="1"/>
</dbReference>
<comment type="caution">
    <text evidence="3">The sequence shown here is derived from an EMBL/GenBank/DDBJ whole genome shotgun (WGS) entry which is preliminary data.</text>
</comment>
<dbReference type="GO" id="GO:0003677">
    <property type="term" value="F:DNA binding"/>
    <property type="evidence" value="ECO:0007669"/>
    <property type="project" value="UniProtKB-KW"/>
</dbReference>
<proteinExistence type="predicted"/>
<gene>
    <name evidence="3" type="ORF">NIES4072_32390</name>
</gene>
<dbReference type="AlphaFoldDB" id="A0A2R5FUR2"/>
<dbReference type="PANTHER" id="PTHR46558">
    <property type="entry name" value="TRACRIPTIONAL REGULATORY PROTEIN-RELATED-RELATED"/>
    <property type="match status" value="1"/>
</dbReference>
<dbReference type="PANTHER" id="PTHR46558:SF11">
    <property type="entry name" value="HTH-TYPE TRANSCRIPTIONAL REGULATOR XRE"/>
    <property type="match status" value="1"/>
</dbReference>
<organism evidence="3 4">
    <name type="scientific">Nostoc commune NIES-4072</name>
    <dbReference type="NCBI Taxonomy" id="2005467"/>
    <lineage>
        <taxon>Bacteria</taxon>
        <taxon>Bacillati</taxon>
        <taxon>Cyanobacteriota</taxon>
        <taxon>Cyanophyceae</taxon>
        <taxon>Nostocales</taxon>
        <taxon>Nostocaceae</taxon>
        <taxon>Nostoc</taxon>
    </lineage>
</organism>
<dbReference type="EMBL" id="BDUD01000001">
    <property type="protein sequence ID" value="GBG19571.1"/>
    <property type="molecule type" value="Genomic_DNA"/>
</dbReference>
<dbReference type="CDD" id="cd00093">
    <property type="entry name" value="HTH_XRE"/>
    <property type="match status" value="1"/>
</dbReference>
<dbReference type="Gene3D" id="1.10.260.40">
    <property type="entry name" value="lambda repressor-like DNA-binding domains"/>
    <property type="match status" value="1"/>
</dbReference>
<name>A0A2R5FUR2_NOSCO</name>